<reference evidence="2" key="1">
    <citation type="journal article" date="2014" name="Int. J. Syst. Evol. Microbiol.">
        <title>Complete genome sequence of Corynebacterium casei LMG S-19264T (=DSM 44701T), isolated from a smear-ripened cheese.</title>
        <authorList>
            <consortium name="US DOE Joint Genome Institute (JGI-PGF)"/>
            <person name="Walter F."/>
            <person name="Albersmeier A."/>
            <person name="Kalinowski J."/>
            <person name="Ruckert C."/>
        </authorList>
    </citation>
    <scope>NUCLEOTIDE SEQUENCE</scope>
    <source>
        <strain evidence="2">CGMCC 1.12827</strain>
    </source>
</reference>
<keyword evidence="3" id="KW-1185">Reference proteome</keyword>
<evidence type="ECO:0000256" key="1">
    <source>
        <dbReference type="SAM" id="MobiDB-lite"/>
    </source>
</evidence>
<proteinExistence type="predicted"/>
<reference evidence="2" key="2">
    <citation type="submission" date="2020-09" db="EMBL/GenBank/DDBJ databases">
        <authorList>
            <person name="Sun Q."/>
            <person name="Zhou Y."/>
        </authorList>
    </citation>
    <scope>NUCLEOTIDE SEQUENCE</scope>
    <source>
        <strain evidence="2">CGMCC 1.12827</strain>
    </source>
</reference>
<protein>
    <submittedName>
        <fullName evidence="2">Uncharacterized protein</fullName>
    </submittedName>
</protein>
<feature type="compositionally biased region" description="Low complexity" evidence="1">
    <location>
        <begin position="56"/>
        <end position="65"/>
    </location>
</feature>
<sequence length="109" mass="12194">MIVYMSVTNWRRKDLPLSEFPGWGLEMMMGLYGEQQIVQALESEAKGRRGRKRAARLAAQVAASRSTPTPHEGTQYEDAQHESGASGDIAAVNSMLESIGRLVHRHRRD</sequence>
<accession>A0A916X0F3</accession>
<evidence type="ECO:0000313" key="2">
    <source>
        <dbReference type="EMBL" id="GGB43965.1"/>
    </source>
</evidence>
<dbReference type="EMBL" id="BMGC01000037">
    <property type="protein sequence ID" value="GGB43965.1"/>
    <property type="molecule type" value="Genomic_DNA"/>
</dbReference>
<evidence type="ECO:0000313" key="3">
    <source>
        <dbReference type="Proteomes" id="UP000621454"/>
    </source>
</evidence>
<name>A0A916X0F3_9ACTN</name>
<feature type="region of interest" description="Disordered" evidence="1">
    <location>
        <begin position="44"/>
        <end position="88"/>
    </location>
</feature>
<dbReference type="Proteomes" id="UP000621454">
    <property type="component" value="Unassembled WGS sequence"/>
</dbReference>
<organism evidence="2 3">
    <name type="scientific">Gordonia jinhuaensis</name>
    <dbReference type="NCBI Taxonomy" id="1517702"/>
    <lineage>
        <taxon>Bacteria</taxon>
        <taxon>Bacillati</taxon>
        <taxon>Actinomycetota</taxon>
        <taxon>Actinomycetes</taxon>
        <taxon>Mycobacteriales</taxon>
        <taxon>Gordoniaceae</taxon>
        <taxon>Gordonia</taxon>
    </lineage>
</organism>
<comment type="caution">
    <text evidence="2">The sequence shown here is derived from an EMBL/GenBank/DDBJ whole genome shotgun (WGS) entry which is preliminary data.</text>
</comment>
<dbReference type="AlphaFoldDB" id="A0A916X0F3"/>
<gene>
    <name evidence="2" type="ORF">GCM10011489_34370</name>
</gene>